<keyword evidence="1" id="KW-0732">Signal</keyword>
<sequence>MKKNLLLFFLMIFGMCFSQSIKDLHGKWSGADEGNKKGSFTFFSDGYAALEFEGLIIDGRNFVIPSGPNEGKIGKVKYSVDFSEKPYKVKLIAQYNNQEGKLEENKFLNGLIEFVGKDELLFHLDFENENLTTIDPLSPNTISLHRDFSFKDERKAD</sequence>
<evidence type="ECO:0000313" key="3">
    <source>
        <dbReference type="EMBL" id="TDX95165.1"/>
    </source>
</evidence>
<feature type="chain" id="PRO_5018187527" description="DUF4488 domain-containing protein" evidence="1">
    <location>
        <begin position="19"/>
        <end position="157"/>
    </location>
</feature>
<dbReference type="RefSeq" id="WP_123261610.1">
    <property type="nucleotide sequence ID" value="NZ_RJTX01000001.1"/>
</dbReference>
<keyword evidence="5" id="KW-1185">Reference proteome</keyword>
<evidence type="ECO:0000256" key="1">
    <source>
        <dbReference type="SAM" id="SignalP"/>
    </source>
</evidence>
<evidence type="ECO:0000313" key="2">
    <source>
        <dbReference type="EMBL" id="ROH99902.1"/>
    </source>
</evidence>
<dbReference type="Proteomes" id="UP000295709">
    <property type="component" value="Unassembled WGS sequence"/>
</dbReference>
<dbReference type="Proteomes" id="UP000269375">
    <property type="component" value="Unassembled WGS sequence"/>
</dbReference>
<dbReference type="AlphaFoldDB" id="A0A3N0W4G6"/>
<name>A0A3N0W4G6_9FLAO</name>
<dbReference type="OrthoDB" id="1273365at2"/>
<gene>
    <name evidence="3" type="ORF">BCF50_0941</name>
    <name evidence="2" type="ORF">EGI05_03165</name>
</gene>
<reference evidence="4" key="1">
    <citation type="submission" date="2018-11" db="EMBL/GenBank/DDBJ databases">
        <title>Proposal to divide the Flavobacteriaceae and reorganize its genera based on Amino Acid Identity values calculated from whole genome sequences.</title>
        <authorList>
            <person name="Nicholson A.C."/>
            <person name="Gulvik C.A."/>
            <person name="Whitney A.M."/>
            <person name="Humrighouse B.W."/>
            <person name="Bell M."/>
            <person name="Holmes B."/>
            <person name="Steigerwalt A."/>
            <person name="Villarma A."/>
            <person name="Sheth M."/>
            <person name="Batra D."/>
            <person name="Pryor J."/>
            <person name="Bernardet J.-F."/>
            <person name="Hugo C."/>
            <person name="Kampfer P."/>
            <person name="Newman J."/>
            <person name="Mcquiston J.R."/>
        </authorList>
    </citation>
    <scope>NUCLEOTIDE SEQUENCE [LARGE SCALE GENOMIC DNA]</scope>
    <source>
        <strain evidence="4">DSM 15235</strain>
    </source>
</reference>
<proteinExistence type="predicted"/>
<feature type="signal peptide" evidence="1">
    <location>
        <begin position="1"/>
        <end position="18"/>
    </location>
</feature>
<evidence type="ECO:0000313" key="4">
    <source>
        <dbReference type="Proteomes" id="UP000269375"/>
    </source>
</evidence>
<evidence type="ECO:0008006" key="6">
    <source>
        <dbReference type="Google" id="ProtNLM"/>
    </source>
</evidence>
<dbReference type="EMBL" id="RJTX01000001">
    <property type="protein sequence ID" value="ROH99902.1"/>
    <property type="molecule type" value="Genomic_DNA"/>
</dbReference>
<evidence type="ECO:0000313" key="5">
    <source>
        <dbReference type="Proteomes" id="UP000295709"/>
    </source>
</evidence>
<protein>
    <recommendedName>
        <fullName evidence="6">DUF4488 domain-containing protein</fullName>
    </recommendedName>
</protein>
<comment type="caution">
    <text evidence="2">The sequence shown here is derived from an EMBL/GenBank/DDBJ whole genome shotgun (WGS) entry which is preliminary data.</text>
</comment>
<organism evidence="2 4">
    <name type="scientific">Chryseobacterium daecheongense</name>
    <dbReference type="NCBI Taxonomy" id="192389"/>
    <lineage>
        <taxon>Bacteria</taxon>
        <taxon>Pseudomonadati</taxon>
        <taxon>Bacteroidota</taxon>
        <taxon>Flavobacteriia</taxon>
        <taxon>Flavobacteriales</taxon>
        <taxon>Weeksellaceae</taxon>
        <taxon>Chryseobacterium group</taxon>
        <taxon>Chryseobacterium</taxon>
    </lineage>
</organism>
<reference evidence="3 5" key="2">
    <citation type="submission" date="2019-03" db="EMBL/GenBank/DDBJ databases">
        <title>Genomic Encyclopedia of Archaeal and Bacterial Type Strains, Phase II (KMG-II): from individual species to whole genera.</title>
        <authorList>
            <person name="Goeker M."/>
        </authorList>
    </citation>
    <scope>NUCLEOTIDE SEQUENCE [LARGE SCALE GENOMIC DNA]</scope>
    <source>
        <strain evidence="3 5">DSM 15235</strain>
    </source>
</reference>
<accession>A0A3N0W4G6</accession>
<dbReference type="EMBL" id="SOQW01000001">
    <property type="protein sequence ID" value="TDX95165.1"/>
    <property type="molecule type" value="Genomic_DNA"/>
</dbReference>